<protein>
    <submittedName>
        <fullName evidence="2">Uncharacterized protein</fullName>
    </submittedName>
</protein>
<comment type="caution">
    <text evidence="2">The sequence shown here is derived from an EMBL/GenBank/DDBJ whole genome shotgun (WGS) entry which is preliminary data.</text>
</comment>
<organism evidence="2 3">
    <name type="scientific">Ensete ventricosum</name>
    <name type="common">Abyssinian banana</name>
    <name type="synonym">Musa ensete</name>
    <dbReference type="NCBI Taxonomy" id="4639"/>
    <lineage>
        <taxon>Eukaryota</taxon>
        <taxon>Viridiplantae</taxon>
        <taxon>Streptophyta</taxon>
        <taxon>Embryophyta</taxon>
        <taxon>Tracheophyta</taxon>
        <taxon>Spermatophyta</taxon>
        <taxon>Magnoliopsida</taxon>
        <taxon>Liliopsida</taxon>
        <taxon>Zingiberales</taxon>
        <taxon>Musaceae</taxon>
        <taxon>Ensete</taxon>
    </lineage>
</organism>
<feature type="compositionally biased region" description="Basic residues" evidence="1">
    <location>
        <begin position="131"/>
        <end position="140"/>
    </location>
</feature>
<feature type="compositionally biased region" description="Low complexity" evidence="1">
    <location>
        <begin position="120"/>
        <end position="130"/>
    </location>
</feature>
<dbReference type="Proteomes" id="UP000287651">
    <property type="component" value="Unassembled WGS sequence"/>
</dbReference>
<feature type="region of interest" description="Disordered" evidence="1">
    <location>
        <begin position="83"/>
        <end position="140"/>
    </location>
</feature>
<dbReference type="EMBL" id="AMZH03000889">
    <property type="protein sequence ID" value="RRT81531.1"/>
    <property type="molecule type" value="Genomic_DNA"/>
</dbReference>
<evidence type="ECO:0000313" key="2">
    <source>
        <dbReference type="EMBL" id="RRT81531.1"/>
    </source>
</evidence>
<reference evidence="2 3" key="1">
    <citation type="journal article" date="2014" name="Agronomy (Basel)">
        <title>A Draft Genome Sequence for Ensete ventricosum, the Drought-Tolerant Tree Against Hunger.</title>
        <authorList>
            <person name="Harrison J."/>
            <person name="Moore K.A."/>
            <person name="Paszkiewicz K."/>
            <person name="Jones T."/>
            <person name="Grant M."/>
            <person name="Ambacheew D."/>
            <person name="Muzemil S."/>
            <person name="Studholme D.J."/>
        </authorList>
    </citation>
    <scope>NUCLEOTIDE SEQUENCE [LARGE SCALE GENOMIC DNA]</scope>
</reference>
<feature type="region of interest" description="Disordered" evidence="1">
    <location>
        <begin position="15"/>
        <end position="50"/>
    </location>
</feature>
<gene>
    <name evidence="2" type="ORF">B296_00005377</name>
</gene>
<sequence length="140" mass="14901">MQELRDQIGGVLLQRSIATRRRGGQPRLAPMQDRQPTARPQLRPPARGGVRLRSVPLGTVACSATPARGPVVGCLPGAVARGQPYRQQGRQRRPQGWSSLGRATTGGQGQLSLGRVTACGQGQPSPAQGQQRRRRGGKKG</sequence>
<evidence type="ECO:0000313" key="3">
    <source>
        <dbReference type="Proteomes" id="UP000287651"/>
    </source>
</evidence>
<evidence type="ECO:0000256" key="1">
    <source>
        <dbReference type="SAM" id="MobiDB-lite"/>
    </source>
</evidence>
<proteinExistence type="predicted"/>
<accession>A0A427AZ60</accession>
<dbReference type="AlphaFoldDB" id="A0A427AZ60"/>
<name>A0A427AZ60_ENSVE</name>